<reference evidence="4" key="1">
    <citation type="journal article" date="2019" name="Int. J. Syst. Evol. Microbiol.">
        <title>The Global Catalogue of Microorganisms (GCM) 10K type strain sequencing project: providing services to taxonomists for standard genome sequencing and annotation.</title>
        <authorList>
            <consortium name="The Broad Institute Genomics Platform"/>
            <consortium name="The Broad Institute Genome Sequencing Center for Infectious Disease"/>
            <person name="Wu L."/>
            <person name="Ma J."/>
        </authorList>
    </citation>
    <scope>NUCLEOTIDE SEQUENCE [LARGE SCALE GENOMIC DNA]</scope>
    <source>
        <strain evidence="4">JCM 3106</strain>
    </source>
</reference>
<evidence type="ECO:0000256" key="1">
    <source>
        <dbReference type="ARBA" id="ARBA00022596"/>
    </source>
</evidence>
<dbReference type="Proteomes" id="UP001499930">
    <property type="component" value="Unassembled WGS sequence"/>
</dbReference>
<feature type="region of interest" description="Disordered" evidence="2">
    <location>
        <begin position="57"/>
        <end position="83"/>
    </location>
</feature>
<dbReference type="Pfam" id="PF01969">
    <property type="entry name" value="Ni_insertion"/>
    <property type="match status" value="1"/>
</dbReference>
<keyword evidence="4" id="KW-1185">Reference proteome</keyword>
<evidence type="ECO:0000256" key="2">
    <source>
        <dbReference type="SAM" id="MobiDB-lite"/>
    </source>
</evidence>
<dbReference type="InterPro" id="IPR002822">
    <property type="entry name" value="Ni_insertion"/>
</dbReference>
<name>A0ABP6LFU1_9ACTN</name>
<keyword evidence="1" id="KW-0533">Nickel</keyword>
<accession>A0ABP6LFU1</accession>
<protein>
    <recommendedName>
        <fullName evidence="5">TIGR00299 family protein</fullName>
    </recommendedName>
</protein>
<sequence>MDIVGVAAALHLLGVTAVHCAPIPLGTGTVTTRHGVLPVPAPATAALLRGALVTGSDLPGETVTHHGGGAAARHGGRGTRRRR</sequence>
<dbReference type="PANTHER" id="PTHR36566">
    <property type="entry name" value="NICKEL INSERTION PROTEIN-RELATED"/>
    <property type="match status" value="1"/>
</dbReference>
<feature type="compositionally biased region" description="Basic residues" evidence="2">
    <location>
        <begin position="74"/>
        <end position="83"/>
    </location>
</feature>
<comment type="caution">
    <text evidence="3">The sequence shown here is derived from an EMBL/GenBank/DDBJ whole genome shotgun (WGS) entry which is preliminary data.</text>
</comment>
<gene>
    <name evidence="3" type="ORF">GCM10017559_82850</name>
</gene>
<evidence type="ECO:0000313" key="3">
    <source>
        <dbReference type="EMBL" id="GAA3041491.1"/>
    </source>
</evidence>
<evidence type="ECO:0008006" key="5">
    <source>
        <dbReference type="Google" id="ProtNLM"/>
    </source>
</evidence>
<proteinExistence type="predicted"/>
<dbReference type="PANTHER" id="PTHR36566:SF1">
    <property type="entry name" value="PYRIDINIUM-3,5-BISTHIOCARBOXYLIC ACID MONONUCLEOTIDE NICKEL INSERTION PROTEIN"/>
    <property type="match status" value="1"/>
</dbReference>
<dbReference type="EMBL" id="BAAAWD010000031">
    <property type="protein sequence ID" value="GAA3041491.1"/>
    <property type="molecule type" value="Genomic_DNA"/>
</dbReference>
<evidence type="ECO:0000313" key="4">
    <source>
        <dbReference type="Proteomes" id="UP001499930"/>
    </source>
</evidence>
<organism evidence="3 4">
    <name type="scientific">Streptosporangium longisporum</name>
    <dbReference type="NCBI Taxonomy" id="46187"/>
    <lineage>
        <taxon>Bacteria</taxon>
        <taxon>Bacillati</taxon>
        <taxon>Actinomycetota</taxon>
        <taxon>Actinomycetes</taxon>
        <taxon>Streptosporangiales</taxon>
        <taxon>Streptosporangiaceae</taxon>
        <taxon>Streptosporangium</taxon>
    </lineage>
</organism>